<comment type="caution">
    <text evidence="2">The sequence shown here is derived from an EMBL/GenBank/DDBJ whole genome shotgun (WGS) entry which is preliminary data.</text>
</comment>
<keyword evidence="1" id="KW-0732">Signal</keyword>
<dbReference type="Proteomes" id="UP000663828">
    <property type="component" value="Unassembled WGS sequence"/>
</dbReference>
<gene>
    <name evidence="3" type="ORF">EDS130_LOCUS35923</name>
    <name evidence="2" type="ORF">XAT740_LOCUS13871</name>
</gene>
<keyword evidence="4" id="KW-1185">Reference proteome</keyword>
<reference evidence="2" key="1">
    <citation type="submission" date="2021-02" db="EMBL/GenBank/DDBJ databases">
        <authorList>
            <person name="Nowell W R."/>
        </authorList>
    </citation>
    <scope>NUCLEOTIDE SEQUENCE</scope>
</reference>
<accession>A0A814HQG8</accession>
<dbReference type="AlphaFoldDB" id="A0A814HQG8"/>
<organism evidence="2 4">
    <name type="scientific">Adineta ricciae</name>
    <name type="common">Rotifer</name>
    <dbReference type="NCBI Taxonomy" id="249248"/>
    <lineage>
        <taxon>Eukaryota</taxon>
        <taxon>Metazoa</taxon>
        <taxon>Spiralia</taxon>
        <taxon>Gnathifera</taxon>
        <taxon>Rotifera</taxon>
        <taxon>Eurotatoria</taxon>
        <taxon>Bdelloidea</taxon>
        <taxon>Adinetida</taxon>
        <taxon>Adinetidae</taxon>
        <taxon>Adineta</taxon>
    </lineage>
</organism>
<evidence type="ECO:0000256" key="1">
    <source>
        <dbReference type="SAM" id="SignalP"/>
    </source>
</evidence>
<proteinExistence type="predicted"/>
<feature type="signal peptide" evidence="1">
    <location>
        <begin position="1"/>
        <end position="21"/>
    </location>
</feature>
<sequence length="209" mass="23701">MVVSHQLTLCFLLVLFSYVSSQNYYQTPLTCYTKYEHEETRNQASSDVLSYAYSQAEMTQYATPEGEQCATVGCACFSYRAACSHSSHDSNHYSPCTDTDRRNGNVKWHRGLTSLRKCQEMRQHPQKYLDLTCCATDRCNDQPGKVTKIVNSNTQVQRYDDAAYRNAAYVKSPSESNDQTLQKHNSLSSISFSSFIICAALIFSRLITI</sequence>
<evidence type="ECO:0000313" key="4">
    <source>
        <dbReference type="Proteomes" id="UP000663828"/>
    </source>
</evidence>
<dbReference type="EMBL" id="CAJNOJ010000324">
    <property type="protein sequence ID" value="CAF1399507.1"/>
    <property type="molecule type" value="Genomic_DNA"/>
</dbReference>
<evidence type="ECO:0000313" key="3">
    <source>
        <dbReference type="EMBL" id="CAF1399507.1"/>
    </source>
</evidence>
<name>A0A814HQG8_ADIRI</name>
<feature type="chain" id="PRO_5036224662" evidence="1">
    <location>
        <begin position="22"/>
        <end position="209"/>
    </location>
</feature>
<dbReference type="OrthoDB" id="10025205at2759"/>
<protein>
    <submittedName>
        <fullName evidence="2">Uncharacterized protein</fullName>
    </submittedName>
</protein>
<dbReference type="EMBL" id="CAJNOR010000816">
    <property type="protein sequence ID" value="CAF1013931.1"/>
    <property type="molecule type" value="Genomic_DNA"/>
</dbReference>
<evidence type="ECO:0000313" key="2">
    <source>
        <dbReference type="EMBL" id="CAF1013931.1"/>
    </source>
</evidence>
<dbReference type="Proteomes" id="UP000663852">
    <property type="component" value="Unassembled WGS sequence"/>
</dbReference>